<proteinExistence type="predicted"/>
<evidence type="ECO:0000313" key="1">
    <source>
        <dbReference type="EMBL" id="QHU35973.1"/>
    </source>
</evidence>
<accession>A0A6C0M0C8</accession>
<reference evidence="1" key="1">
    <citation type="journal article" date="2020" name="Nature">
        <title>Giant virus diversity and host interactions through global metagenomics.</title>
        <authorList>
            <person name="Schulz F."/>
            <person name="Roux S."/>
            <person name="Paez-Espino D."/>
            <person name="Jungbluth S."/>
            <person name="Walsh D.A."/>
            <person name="Denef V.J."/>
            <person name="McMahon K.D."/>
            <person name="Konstantinidis K.T."/>
            <person name="Eloe-Fadrosh E.A."/>
            <person name="Kyrpides N.C."/>
            <person name="Woyke T."/>
        </authorList>
    </citation>
    <scope>NUCLEOTIDE SEQUENCE</scope>
    <source>
        <strain evidence="1">GVMAG-S-1035085-51</strain>
    </source>
</reference>
<protein>
    <submittedName>
        <fullName evidence="1">Uncharacterized protein</fullName>
    </submittedName>
</protein>
<dbReference type="EMBL" id="MN740618">
    <property type="protein sequence ID" value="QHU35973.1"/>
    <property type="molecule type" value="Genomic_DNA"/>
</dbReference>
<organism evidence="1">
    <name type="scientific">viral metagenome</name>
    <dbReference type="NCBI Taxonomy" id="1070528"/>
    <lineage>
        <taxon>unclassified sequences</taxon>
        <taxon>metagenomes</taxon>
        <taxon>organismal metagenomes</taxon>
    </lineage>
</organism>
<name>A0A6C0M0C8_9ZZZZ</name>
<sequence length="68" mass="8360">MNIQDLEMEVMILRSLETARKEQANRDYDLLLKQQQEDDDLRFAQEIQDRVEPVHSSWNEWRKRNPIF</sequence>
<dbReference type="AlphaFoldDB" id="A0A6C0M0C8"/>